<feature type="binding site" evidence="8">
    <location>
        <position position="142"/>
    </location>
    <ligand>
        <name>Zn(2+)</name>
        <dbReference type="ChEBI" id="CHEBI:29105"/>
        <label>1</label>
        <note>catalytic</note>
    </ligand>
</feature>
<dbReference type="PANTHER" id="PTHR46018">
    <property type="entry name" value="ZINC PHOSPHODIESTERASE ELAC PROTEIN 1"/>
    <property type="match status" value="1"/>
</dbReference>
<protein>
    <recommendedName>
        <fullName evidence="8">Ribonuclease Z</fullName>
        <shortName evidence="8">RNase Z</shortName>
        <ecNumber evidence="8">3.1.26.11</ecNumber>
    </recommendedName>
    <alternativeName>
        <fullName evidence="8">tRNA 3 endonuclease</fullName>
    </alternativeName>
    <alternativeName>
        <fullName evidence="8">tRNase Z</fullName>
    </alternativeName>
</protein>
<proteinExistence type="inferred from homology"/>
<keyword evidence="2 8" id="KW-0819">tRNA processing</keyword>
<evidence type="ECO:0000256" key="3">
    <source>
        <dbReference type="ARBA" id="ARBA00022722"/>
    </source>
</evidence>
<keyword evidence="7 8" id="KW-0862">Zinc</keyword>
<dbReference type="PANTHER" id="PTHR46018:SF2">
    <property type="entry name" value="ZINC PHOSPHODIESTERASE ELAC PROTEIN 1"/>
    <property type="match status" value="1"/>
</dbReference>
<feature type="binding site" evidence="8">
    <location>
        <position position="66"/>
    </location>
    <ligand>
        <name>Zn(2+)</name>
        <dbReference type="ChEBI" id="CHEBI:29105"/>
        <label>2</label>
        <note>catalytic</note>
    </ligand>
</feature>
<dbReference type="AlphaFoldDB" id="A0A0D8J895"/>
<dbReference type="Pfam" id="PF23023">
    <property type="entry name" value="Anti-Pycsar_Apyc1"/>
    <property type="match status" value="1"/>
</dbReference>
<sequence length="303" mass="34262">MSFELTILGSNSALPTSNRYPTAQVLDVPGRCFLIDCGEGTQIQLRRNKISFSKIRHIFISHLHGDHYYGLIGLLSTMNLLGVKSDVHIYAPSELKTLIQPQLDFIRGEMSIKPIFHPLNLKKRQTVFENKNIEVLSFPVKHSIPTVGFLFREKPKQANIKKEMIKAYNIPLAKIKDIKAGADFETEDGRLIPNEKLTTPPPKPKSYAFCTDTAFHPPIAEIISGVDLLYHEATFLEELKDLAEKTLHSTARQAAEMAKISNASKLLIGHFSSRFKKLENFKTEAREVFKNTELAIEGKKYII</sequence>
<evidence type="ECO:0000256" key="1">
    <source>
        <dbReference type="ARBA" id="ARBA00011738"/>
    </source>
</evidence>
<gene>
    <name evidence="8" type="primary">rnz</name>
    <name evidence="9" type="ORF">LH29_22340</name>
</gene>
<keyword evidence="6 8" id="KW-0378">Hydrolase</keyword>
<dbReference type="OrthoDB" id="9800940at2"/>
<feature type="binding site" evidence="8">
    <location>
        <position position="270"/>
    </location>
    <ligand>
        <name>Zn(2+)</name>
        <dbReference type="ChEBI" id="CHEBI:29105"/>
        <label>2</label>
        <note>catalytic</note>
    </ligand>
</feature>
<feature type="active site" description="Proton acceptor" evidence="8">
    <location>
        <position position="66"/>
    </location>
</feature>
<dbReference type="STRING" id="1544798.LH29_22340"/>
<feature type="binding site" evidence="8">
    <location>
        <position position="212"/>
    </location>
    <ligand>
        <name>Zn(2+)</name>
        <dbReference type="ChEBI" id="CHEBI:29105"/>
        <label>2</label>
        <note>catalytic</note>
    </ligand>
</feature>
<evidence type="ECO:0000256" key="8">
    <source>
        <dbReference type="HAMAP-Rule" id="MF_01818"/>
    </source>
</evidence>
<evidence type="ECO:0000256" key="2">
    <source>
        <dbReference type="ARBA" id="ARBA00022694"/>
    </source>
</evidence>
<dbReference type="EMBL" id="JRHC01000007">
    <property type="protein sequence ID" value="KJF42023.1"/>
    <property type="molecule type" value="Genomic_DNA"/>
</dbReference>
<dbReference type="PATRIC" id="fig|1544798.3.peg.4648"/>
<dbReference type="NCBIfam" id="TIGR02651">
    <property type="entry name" value="RNase_Z"/>
    <property type="match status" value="1"/>
</dbReference>
<comment type="caution">
    <text evidence="9">The sequence shown here is derived from an EMBL/GenBank/DDBJ whole genome shotgun (WGS) entry which is preliminary data.</text>
</comment>
<dbReference type="EC" id="3.1.26.11" evidence="8"/>
<name>A0A0D8J895_9BACT</name>
<comment type="function">
    <text evidence="8">Zinc phosphodiesterase, which displays some tRNA 3'-processing endonuclease activity. Probably involved in tRNA maturation, by removing a 3'-trailer from precursor tRNA.</text>
</comment>
<organism evidence="9 10">
    <name type="scientific">Draconibacterium sediminis</name>
    <dbReference type="NCBI Taxonomy" id="1544798"/>
    <lineage>
        <taxon>Bacteria</taxon>
        <taxon>Pseudomonadati</taxon>
        <taxon>Bacteroidota</taxon>
        <taxon>Bacteroidia</taxon>
        <taxon>Marinilabiliales</taxon>
        <taxon>Prolixibacteraceae</taxon>
        <taxon>Draconibacterium</taxon>
    </lineage>
</organism>
<evidence type="ECO:0000256" key="6">
    <source>
        <dbReference type="ARBA" id="ARBA00022801"/>
    </source>
</evidence>
<dbReference type="NCBIfam" id="NF000801">
    <property type="entry name" value="PRK00055.1-3"/>
    <property type="match status" value="1"/>
</dbReference>
<feature type="binding site" evidence="8">
    <location>
        <position position="64"/>
    </location>
    <ligand>
        <name>Zn(2+)</name>
        <dbReference type="ChEBI" id="CHEBI:29105"/>
        <label>1</label>
        <note>catalytic</note>
    </ligand>
</feature>
<comment type="similarity">
    <text evidence="8">Belongs to the RNase Z family.</text>
</comment>
<keyword evidence="4 8" id="KW-0479">Metal-binding</keyword>
<comment type="cofactor">
    <cofactor evidence="8">
        <name>Zn(2+)</name>
        <dbReference type="ChEBI" id="CHEBI:29105"/>
    </cofactor>
    <text evidence="8">Binds 2 Zn(2+) ions.</text>
</comment>
<evidence type="ECO:0000313" key="9">
    <source>
        <dbReference type="EMBL" id="KJF42023.1"/>
    </source>
</evidence>
<dbReference type="GO" id="GO:0008270">
    <property type="term" value="F:zinc ion binding"/>
    <property type="evidence" value="ECO:0007669"/>
    <property type="project" value="UniProtKB-UniRule"/>
</dbReference>
<dbReference type="Gene3D" id="3.60.15.10">
    <property type="entry name" value="Ribonuclease Z/Hydroxyacylglutathione hydrolase-like"/>
    <property type="match status" value="1"/>
</dbReference>
<evidence type="ECO:0000256" key="4">
    <source>
        <dbReference type="ARBA" id="ARBA00022723"/>
    </source>
</evidence>
<dbReference type="HAMAP" id="MF_01818">
    <property type="entry name" value="RNase_Z_BN"/>
    <property type="match status" value="1"/>
</dbReference>
<reference evidence="9 10" key="1">
    <citation type="submission" date="2014-09" db="EMBL/GenBank/DDBJ databases">
        <title>Draft Genome Sequence of Draconibacterium sp. JN14CK-3.</title>
        <authorList>
            <person name="Dong C."/>
            <person name="Lai Q."/>
            <person name="Shao Z."/>
        </authorList>
    </citation>
    <scope>NUCLEOTIDE SEQUENCE [LARGE SCALE GENOMIC DNA]</scope>
    <source>
        <strain evidence="9 10">JN14CK-3</strain>
    </source>
</reference>
<accession>A0A0D8J895</accession>
<evidence type="ECO:0000256" key="7">
    <source>
        <dbReference type="ARBA" id="ARBA00022833"/>
    </source>
</evidence>
<evidence type="ECO:0000313" key="10">
    <source>
        <dbReference type="Proteomes" id="UP000032544"/>
    </source>
</evidence>
<dbReference type="SUPFAM" id="SSF56281">
    <property type="entry name" value="Metallo-hydrolase/oxidoreductase"/>
    <property type="match status" value="1"/>
</dbReference>
<dbReference type="GO" id="GO:0042781">
    <property type="term" value="F:3'-tRNA processing endoribonuclease activity"/>
    <property type="evidence" value="ECO:0007669"/>
    <property type="project" value="UniProtKB-UniRule"/>
</dbReference>
<feature type="binding site" evidence="8">
    <location>
        <position position="67"/>
    </location>
    <ligand>
        <name>Zn(2+)</name>
        <dbReference type="ChEBI" id="CHEBI:29105"/>
        <label>2</label>
        <note>catalytic</note>
    </ligand>
</feature>
<comment type="catalytic activity">
    <reaction evidence="8">
        <text>Endonucleolytic cleavage of RNA, removing extra 3' nucleotides from tRNA precursor, generating 3' termini of tRNAs. A 3'-hydroxy group is left at the tRNA terminus and a 5'-phosphoryl group is left at the trailer molecule.</text>
        <dbReference type="EC" id="3.1.26.11"/>
    </reaction>
</comment>
<feature type="binding site" evidence="8">
    <location>
        <position position="62"/>
    </location>
    <ligand>
        <name>Zn(2+)</name>
        <dbReference type="ChEBI" id="CHEBI:29105"/>
        <label>1</label>
        <note>catalytic</note>
    </ligand>
</feature>
<dbReference type="InterPro" id="IPR013471">
    <property type="entry name" value="RNase_Z/BN"/>
</dbReference>
<keyword evidence="5 8" id="KW-0255">Endonuclease</keyword>
<evidence type="ECO:0000256" key="5">
    <source>
        <dbReference type="ARBA" id="ARBA00022759"/>
    </source>
</evidence>
<dbReference type="RefSeq" id="WP_045033352.1">
    <property type="nucleotide sequence ID" value="NZ_JRHC01000007.1"/>
</dbReference>
<comment type="subunit">
    <text evidence="1 8">Homodimer.</text>
</comment>
<dbReference type="Proteomes" id="UP000032544">
    <property type="component" value="Unassembled WGS sequence"/>
</dbReference>
<keyword evidence="10" id="KW-1185">Reference proteome</keyword>
<dbReference type="InterPro" id="IPR036866">
    <property type="entry name" value="RibonucZ/Hydroxyglut_hydro"/>
</dbReference>
<keyword evidence="3 8" id="KW-0540">Nuclease</keyword>
<feature type="binding site" evidence="8">
    <location>
        <position position="212"/>
    </location>
    <ligand>
        <name>Zn(2+)</name>
        <dbReference type="ChEBI" id="CHEBI:29105"/>
        <label>1</label>
        <note>catalytic</note>
    </ligand>
</feature>
<dbReference type="CDD" id="cd07717">
    <property type="entry name" value="RNaseZ_ZiPD-like_MBL-fold"/>
    <property type="match status" value="1"/>
</dbReference>